<name>A0ABY5PKT3_9ACTN</name>
<evidence type="ECO:0000313" key="4">
    <source>
        <dbReference type="Proteomes" id="UP001058860"/>
    </source>
</evidence>
<dbReference type="SUPFAM" id="SSF56059">
    <property type="entry name" value="Glutathione synthetase ATP-binding domain-like"/>
    <property type="match status" value="1"/>
</dbReference>
<organism evidence="3 4">
    <name type="scientific">Svornostia abyssi</name>
    <dbReference type="NCBI Taxonomy" id="2898438"/>
    <lineage>
        <taxon>Bacteria</taxon>
        <taxon>Bacillati</taxon>
        <taxon>Actinomycetota</taxon>
        <taxon>Thermoleophilia</taxon>
        <taxon>Solirubrobacterales</taxon>
        <taxon>Baekduiaceae</taxon>
        <taxon>Svornostia</taxon>
    </lineage>
</organism>
<dbReference type="Proteomes" id="UP001058860">
    <property type="component" value="Chromosome"/>
</dbReference>
<evidence type="ECO:0000313" key="3">
    <source>
        <dbReference type="EMBL" id="UUY04957.1"/>
    </source>
</evidence>
<keyword evidence="1" id="KW-0547">Nucleotide-binding</keyword>
<evidence type="ECO:0000256" key="1">
    <source>
        <dbReference type="PROSITE-ProRule" id="PRU00409"/>
    </source>
</evidence>
<dbReference type="EMBL" id="CP088295">
    <property type="protein sequence ID" value="UUY04957.1"/>
    <property type="molecule type" value="Genomic_DNA"/>
</dbReference>
<dbReference type="PANTHER" id="PTHR39217:SF1">
    <property type="entry name" value="GLUTATHIONE SYNTHETASE"/>
    <property type="match status" value="1"/>
</dbReference>
<evidence type="ECO:0000259" key="2">
    <source>
        <dbReference type="PROSITE" id="PS50975"/>
    </source>
</evidence>
<dbReference type="InterPro" id="IPR053191">
    <property type="entry name" value="DcsG_Biosynth_Enzyme"/>
</dbReference>
<dbReference type="PANTHER" id="PTHR39217">
    <property type="match status" value="1"/>
</dbReference>
<protein>
    <recommendedName>
        <fullName evidence="2">ATP-grasp domain-containing protein</fullName>
    </recommendedName>
</protein>
<keyword evidence="1" id="KW-0067">ATP-binding</keyword>
<feature type="domain" description="ATP-grasp" evidence="2">
    <location>
        <begin position="93"/>
        <end position="295"/>
    </location>
</feature>
<keyword evidence="4" id="KW-1185">Reference proteome</keyword>
<proteinExistence type="predicted"/>
<dbReference type="InterPro" id="IPR011761">
    <property type="entry name" value="ATP-grasp"/>
</dbReference>
<accession>A0ABY5PKT3</accession>
<dbReference type="RefSeq" id="WP_353865433.1">
    <property type="nucleotide sequence ID" value="NZ_CP088295.1"/>
</dbReference>
<reference evidence="4" key="1">
    <citation type="submission" date="2021-11" db="EMBL/GenBank/DDBJ databases">
        <title>Cultivation dependent microbiological survey of springs from the worlds oldest radium mine currently devoted to the extraction of radon-saturated water.</title>
        <authorList>
            <person name="Kapinusova G."/>
            <person name="Smrhova T."/>
            <person name="Strejcek M."/>
            <person name="Suman J."/>
            <person name="Jani K."/>
            <person name="Pajer P."/>
            <person name="Uhlik O."/>
        </authorList>
    </citation>
    <scope>NUCLEOTIDE SEQUENCE [LARGE SCALE GENOMIC DNA]</scope>
    <source>
        <strain evidence="4">J379</strain>
    </source>
</reference>
<dbReference type="PROSITE" id="PS50975">
    <property type="entry name" value="ATP_GRASP"/>
    <property type="match status" value="1"/>
</dbReference>
<sequence>MPRRVALATCRALPEGDADDRALPAALAAQGIEATWEIWDDDTVNWLAFDLVLIRSPWDYTDKRDAFIAWAHAVPRIANPADVLAWNTDKRYLADLAQAGLPVVPTRFIAPGEPVEDRALDGEVVVKPAVSAGARGTGRFTDSGEARGHIAALHAEGATAMVQPYVPSVDDEGETGLVYLGGEFSHAFRKGPILTGEGVAPLIDPLGGVPAAAAMFAEENITARTADAAQRATADWVLLYVRERFGPLAYARIDLVPGPDGSPLLMEAELTEPSLYLWLAAGAGDRLARAVAASL</sequence>
<gene>
    <name evidence="3" type="ORF">LRS13_05355</name>
</gene>